<comment type="caution">
    <text evidence="5">The sequence shown here is derived from an EMBL/GenBank/DDBJ whole genome shotgun (WGS) entry which is preliminary data.</text>
</comment>
<feature type="domain" description="Cysteinyl-tRNA ligase anticodon binding" evidence="3">
    <location>
        <begin position="188"/>
        <end position="239"/>
    </location>
</feature>
<evidence type="ECO:0008006" key="7">
    <source>
        <dbReference type="Google" id="ProtNLM"/>
    </source>
</evidence>
<evidence type="ECO:0000256" key="1">
    <source>
        <dbReference type="SAM" id="MobiDB-lite"/>
    </source>
</evidence>
<keyword evidence="2" id="KW-0812">Transmembrane</keyword>
<organism evidence="5 6">
    <name type="scientific">Streptomyces ureilyticus</name>
    <dbReference type="NCBI Taxonomy" id="1775131"/>
    <lineage>
        <taxon>Bacteria</taxon>
        <taxon>Bacillati</taxon>
        <taxon>Actinomycetota</taxon>
        <taxon>Actinomycetes</taxon>
        <taxon>Kitasatosporales</taxon>
        <taxon>Streptomycetaceae</taxon>
        <taxon>Streptomyces</taxon>
    </lineage>
</organism>
<dbReference type="Pfam" id="PF23494">
    <property type="entry name" value="bPH_10"/>
    <property type="match status" value="1"/>
</dbReference>
<keyword evidence="2" id="KW-0472">Membrane</keyword>
<dbReference type="EMBL" id="JAAKZX010000282">
    <property type="protein sequence ID" value="NGO48689.1"/>
    <property type="molecule type" value="Genomic_DNA"/>
</dbReference>
<dbReference type="InterPro" id="IPR056411">
    <property type="entry name" value="CysS_C"/>
</dbReference>
<name>A0ABX0E5W4_9ACTN</name>
<feature type="transmembrane region" description="Helical" evidence="2">
    <location>
        <begin position="78"/>
        <end position="99"/>
    </location>
</feature>
<evidence type="ECO:0000259" key="4">
    <source>
        <dbReference type="Pfam" id="PF23494"/>
    </source>
</evidence>
<dbReference type="Pfam" id="PF23493">
    <property type="entry name" value="CysS_C"/>
    <property type="match status" value="1"/>
</dbReference>
<sequence>MQKEPDARAGREGRPNEPNEPNEPTVLAESTWGILALCVVAGAVAGELVRLLAGWLVTLRWAPFKGPAELLDSVPEPWVSIGAVTVGALLGLFAALVLLHESLAVRVSGRCVVLTIREQSQEFARDKIRLVFPDGKQLVLLGHHSEELAREDCGLDKRRLADAFTEHGYAWADADPYSAEFRRWVPGTPGLPEGANALFKAREKALKKEGDAEDARELRRELARLGVVVRDEDKRQYWRLPSR</sequence>
<keyword evidence="2" id="KW-1133">Transmembrane helix</keyword>
<feature type="compositionally biased region" description="Basic and acidic residues" evidence="1">
    <location>
        <begin position="1"/>
        <end position="17"/>
    </location>
</feature>
<proteinExistence type="predicted"/>
<evidence type="ECO:0000313" key="6">
    <source>
        <dbReference type="Proteomes" id="UP001518140"/>
    </source>
</evidence>
<dbReference type="InterPro" id="IPR057798">
    <property type="entry name" value="PH_YqeB"/>
</dbReference>
<feature type="region of interest" description="Disordered" evidence="1">
    <location>
        <begin position="1"/>
        <end position="25"/>
    </location>
</feature>
<gene>
    <name evidence="5" type="ORF">G6048_43670</name>
</gene>
<accession>A0ABX0E5W4</accession>
<feature type="transmembrane region" description="Helical" evidence="2">
    <location>
        <begin position="34"/>
        <end position="58"/>
    </location>
</feature>
<protein>
    <recommendedName>
        <fullName evidence="7">DUF308 domain-containing protein</fullName>
    </recommendedName>
</protein>
<evidence type="ECO:0000313" key="5">
    <source>
        <dbReference type="EMBL" id="NGO48689.1"/>
    </source>
</evidence>
<evidence type="ECO:0000256" key="2">
    <source>
        <dbReference type="SAM" id="Phobius"/>
    </source>
</evidence>
<keyword evidence="6" id="KW-1185">Reference proteome</keyword>
<reference evidence="5 6" key="1">
    <citation type="submission" date="2020-02" db="EMBL/GenBank/DDBJ databases">
        <title>Whole-genome analyses of novel actinobacteria.</title>
        <authorList>
            <person name="Sahin N."/>
            <person name="Tokatli A."/>
        </authorList>
    </citation>
    <scope>NUCLEOTIDE SEQUENCE [LARGE SCALE GENOMIC DNA]</scope>
    <source>
        <strain evidence="5 6">YC419</strain>
    </source>
</reference>
<evidence type="ECO:0000259" key="3">
    <source>
        <dbReference type="Pfam" id="PF23493"/>
    </source>
</evidence>
<feature type="domain" description="YqeB PH" evidence="4">
    <location>
        <begin position="31"/>
        <end position="172"/>
    </location>
</feature>
<dbReference type="Proteomes" id="UP001518140">
    <property type="component" value="Unassembled WGS sequence"/>
</dbReference>